<name>A0A3M0JXA6_HIRRU</name>
<accession>A0A3M0JXA6</accession>
<dbReference type="GO" id="GO:0060271">
    <property type="term" value="P:cilium assembly"/>
    <property type="evidence" value="ECO:0007669"/>
    <property type="project" value="TreeGrafter"/>
</dbReference>
<feature type="coiled-coil region" evidence="1">
    <location>
        <begin position="195"/>
        <end position="275"/>
    </location>
</feature>
<keyword evidence="3" id="KW-1185">Reference proteome</keyword>
<evidence type="ECO:0000313" key="3">
    <source>
        <dbReference type="Proteomes" id="UP000269221"/>
    </source>
</evidence>
<protein>
    <recommendedName>
        <fullName evidence="4">Sodium channel and clathrin linker 1</fullName>
    </recommendedName>
</protein>
<proteinExistence type="predicted"/>
<dbReference type="PANTHER" id="PTHR35970:SF1">
    <property type="entry name" value="SODIUM CHANNEL AND CLATHRIN LINKER 1"/>
    <property type="match status" value="1"/>
</dbReference>
<dbReference type="Proteomes" id="UP000269221">
    <property type="component" value="Unassembled WGS sequence"/>
</dbReference>
<dbReference type="GO" id="GO:0005814">
    <property type="term" value="C:centriole"/>
    <property type="evidence" value="ECO:0007669"/>
    <property type="project" value="TreeGrafter"/>
</dbReference>
<feature type="coiled-coil region" evidence="1">
    <location>
        <begin position="304"/>
        <end position="331"/>
    </location>
</feature>
<evidence type="ECO:0008006" key="4">
    <source>
        <dbReference type="Google" id="ProtNLM"/>
    </source>
</evidence>
<evidence type="ECO:0000256" key="1">
    <source>
        <dbReference type="SAM" id="Coils"/>
    </source>
</evidence>
<evidence type="ECO:0000313" key="2">
    <source>
        <dbReference type="EMBL" id="RMB99556.1"/>
    </source>
</evidence>
<feature type="coiled-coil region" evidence="1">
    <location>
        <begin position="360"/>
        <end position="546"/>
    </location>
</feature>
<dbReference type="InterPro" id="IPR038911">
    <property type="entry name" value="SCLT1"/>
</dbReference>
<dbReference type="STRING" id="333673.A0A3M0JXA6"/>
<sequence>MNCKRIELVSTWWKITPRKKGFTLPFGFHSGHLKLQRKSFLLKEGEKNKEKERHWPSSDQKVDHMLKMALGHSETNEVLKNAAEQEHALGDNGTSGSRMMDQGLSALLTEYGKHVEEMKQQLQLYQAQMAEMTLKLEEVTNENERLHAELKEPLEKQLEALPLIHLETDIPADEGIVKTLQEQLQLEKKDQLTSFQQLTRQLHVAKEKIELTNQQFLKTVTEQDVELEKLRKQLRQAKIDGQVANAKLEEIMALKEKLHSQLERKEEDRISAQERETASDKRLQQMQSGIKQLEMRLCVTVQGAERLRAEKVALEEQIRELQAKSASLESEKYDAVAKVQDCIQLLEEANLLKSQALFGEKQKEEEIKKLQDEMSQLAENTAARIRKEVDTAKRQCNMQVSRLTEEVSALQMECGEKQSQIERAIREKRAVEEELEKVYREHREHEPDSRKLEQLHQKYLLAEAAKDDLQRNLQVTQNKLKQLEMNSEEVKSRCQEVICKLQSTLDSEREKSAFVSEQRLKFQQENEQLQNEMEGLRKLAVEAQQKAKIKISTMEHEHAVKEHGYEVRLKEMEDTSRKSTAELRRLLVAQQKATNRWKEETKNLTDTTESMISKLKSELRRQKLRSQELISQLEIANEKVAEDETTMMEYREYIDRLQRRLSQAEQRAATASQQVPSSSKVLSKHMEHAEVLTFTSFLRQR</sequence>
<reference evidence="2 3" key="1">
    <citation type="submission" date="2018-07" db="EMBL/GenBank/DDBJ databases">
        <title>A high quality draft genome assembly of the barn swallow (H. rustica rustica).</title>
        <authorList>
            <person name="Formenti G."/>
            <person name="Chiara M."/>
            <person name="Poveda L."/>
            <person name="Francoijs K.-J."/>
            <person name="Bonisoli-Alquati A."/>
            <person name="Canova L."/>
            <person name="Gianfranceschi L."/>
            <person name="Horner D.S."/>
            <person name="Saino N."/>
        </authorList>
    </citation>
    <scope>NUCLEOTIDE SEQUENCE [LARGE SCALE GENOMIC DNA]</scope>
    <source>
        <strain evidence="2">Chelidonia</strain>
        <tissue evidence="2">Blood</tissue>
    </source>
</reference>
<dbReference type="EMBL" id="QRBI01000148">
    <property type="protein sequence ID" value="RMB99556.1"/>
    <property type="molecule type" value="Genomic_DNA"/>
</dbReference>
<organism evidence="2 3">
    <name type="scientific">Hirundo rustica rustica</name>
    <dbReference type="NCBI Taxonomy" id="333673"/>
    <lineage>
        <taxon>Eukaryota</taxon>
        <taxon>Metazoa</taxon>
        <taxon>Chordata</taxon>
        <taxon>Craniata</taxon>
        <taxon>Vertebrata</taxon>
        <taxon>Euteleostomi</taxon>
        <taxon>Archelosauria</taxon>
        <taxon>Archosauria</taxon>
        <taxon>Dinosauria</taxon>
        <taxon>Saurischia</taxon>
        <taxon>Theropoda</taxon>
        <taxon>Coelurosauria</taxon>
        <taxon>Aves</taxon>
        <taxon>Neognathae</taxon>
        <taxon>Neoaves</taxon>
        <taxon>Telluraves</taxon>
        <taxon>Australaves</taxon>
        <taxon>Passeriformes</taxon>
        <taxon>Sylvioidea</taxon>
        <taxon>Hirundinidae</taxon>
        <taxon>Hirundo</taxon>
    </lineage>
</organism>
<dbReference type="PANTHER" id="PTHR35970">
    <property type="entry name" value="SODIUM CHANNEL AND CLATHRIN LINKER 1"/>
    <property type="match status" value="1"/>
</dbReference>
<dbReference type="AlphaFoldDB" id="A0A3M0JXA6"/>
<dbReference type="OrthoDB" id="551053at2759"/>
<gene>
    <name evidence="2" type="ORF">DUI87_23809</name>
</gene>
<dbReference type="GO" id="GO:0045162">
    <property type="term" value="P:clustering of voltage-gated sodium channels"/>
    <property type="evidence" value="ECO:0007669"/>
    <property type="project" value="InterPro"/>
</dbReference>
<feature type="coiled-coil region" evidence="1">
    <location>
        <begin position="108"/>
        <end position="156"/>
    </location>
</feature>
<comment type="caution">
    <text evidence="2">The sequence shown here is derived from an EMBL/GenBank/DDBJ whole genome shotgun (WGS) entry which is preliminary data.</text>
</comment>
<feature type="coiled-coil region" evidence="1">
    <location>
        <begin position="612"/>
        <end position="674"/>
    </location>
</feature>
<keyword evidence="1" id="KW-0175">Coiled coil</keyword>